<dbReference type="OrthoDB" id="2537033at2"/>
<proteinExistence type="predicted"/>
<dbReference type="Pfam" id="PF13229">
    <property type="entry name" value="Beta_helix"/>
    <property type="match status" value="3"/>
</dbReference>
<feature type="domain" description="Right handed beta helix" evidence="1">
    <location>
        <begin position="212"/>
        <end position="328"/>
    </location>
</feature>
<feature type="domain" description="Right handed beta helix" evidence="1">
    <location>
        <begin position="67"/>
        <end position="193"/>
    </location>
</feature>
<gene>
    <name evidence="2" type="ORF">ERL59_02200</name>
</gene>
<dbReference type="SMART" id="SM00710">
    <property type="entry name" value="PbH1"/>
    <property type="match status" value="9"/>
</dbReference>
<dbReference type="InterPro" id="IPR039448">
    <property type="entry name" value="Beta_helix"/>
</dbReference>
<sequence length="626" mass="69040">MAIFNLTPTDNIQDVIDNDANPGDTIRLTAGTYFQCVMIGMEKDNIRIIGAGIEKTIFEGTGLGEVSGIDIQASSMVTIENVTVQNYNERGILIQTSDNIINQVISQNNQNNGMEISTDAERNLIMESCSNKNGSTKATNVDGIQVNGDHNYIVKGKFIGNSNDGIALNSSNNLVFLNLAKENGSEGFESYSDVDSDDFNLFICNQSIRNDDDGFEFDDSNFLLWNKVLVNDNDGLEINGNHNFLWGNEVNCNNEDGIHIGNHCKNKLIRNHVLNNGVQQMDSGIQIEDGEGNIIDNNIVLNHVHSGILVGQNAESNVVRANRLQENKPDIQATPPANVNTLFNENNCTTSDPNGLCQINNLFNVPGDFNTIQEAIDAVTEEGFTIRVGAGIFKEALTINNISQNRNKIRIIGNGRGKTIIDGTELPAGSIGINIDESSFITIENLTVQNFDRNGILVNTSDNILHCVEVFENQNDGILIELQGTRNMIMNCESSGNGFIGISVDGDHNYIVCSQCSRNNSEGIRFNNGEFNLAYHNFCDGNQSEGIEPAGDNNYIICNCTLNNMDGIEVDDDFNLVLLNKSFRNKRDGINVEDSNNLVWGNDSYNNERDGIFIEEDNNKQYHKEQ</sequence>
<accession>A0A6N9PZC5</accession>
<dbReference type="SUPFAM" id="SSF51126">
    <property type="entry name" value="Pectin lyase-like"/>
    <property type="match status" value="3"/>
</dbReference>
<dbReference type="InterPro" id="IPR006626">
    <property type="entry name" value="PbH1"/>
</dbReference>
<dbReference type="RefSeq" id="WP_160644059.1">
    <property type="nucleotide sequence ID" value="NZ_SIJB01000006.1"/>
</dbReference>
<dbReference type="InterPro" id="IPR011050">
    <property type="entry name" value="Pectin_lyase_fold/virulence"/>
</dbReference>
<protein>
    <recommendedName>
        <fullName evidence="1">Right handed beta helix domain-containing protein</fullName>
    </recommendedName>
</protein>
<evidence type="ECO:0000259" key="1">
    <source>
        <dbReference type="Pfam" id="PF13229"/>
    </source>
</evidence>
<feature type="domain" description="Right handed beta helix" evidence="1">
    <location>
        <begin position="432"/>
        <end position="597"/>
    </location>
</feature>
<evidence type="ECO:0000313" key="3">
    <source>
        <dbReference type="Proteomes" id="UP000448943"/>
    </source>
</evidence>
<dbReference type="Gene3D" id="2.160.20.10">
    <property type="entry name" value="Single-stranded right-handed beta-helix, Pectin lyase-like"/>
    <property type="match status" value="3"/>
</dbReference>
<evidence type="ECO:0000313" key="2">
    <source>
        <dbReference type="EMBL" id="NBI27773.1"/>
    </source>
</evidence>
<dbReference type="AlphaFoldDB" id="A0A6N9PZC5"/>
<keyword evidence="3" id="KW-1185">Reference proteome</keyword>
<name>A0A6N9PZC5_9BACL</name>
<organism evidence="2 3">
    <name type="scientific">Chengkuizengella marina</name>
    <dbReference type="NCBI Taxonomy" id="2507566"/>
    <lineage>
        <taxon>Bacteria</taxon>
        <taxon>Bacillati</taxon>
        <taxon>Bacillota</taxon>
        <taxon>Bacilli</taxon>
        <taxon>Bacillales</taxon>
        <taxon>Paenibacillaceae</taxon>
        <taxon>Chengkuizengella</taxon>
    </lineage>
</organism>
<reference evidence="2 3" key="1">
    <citation type="submission" date="2019-01" db="EMBL/GenBank/DDBJ databases">
        <title>Chengkuizengella sp. nov., isolated from deep-sea sediment of East Pacific Ocean.</title>
        <authorList>
            <person name="Yang J."/>
            <person name="Lai Q."/>
            <person name="Shao Z."/>
        </authorList>
    </citation>
    <scope>NUCLEOTIDE SEQUENCE [LARGE SCALE GENOMIC DNA]</scope>
    <source>
        <strain evidence="2 3">YPA3-1-1</strain>
    </source>
</reference>
<dbReference type="EMBL" id="SIJB01000006">
    <property type="protein sequence ID" value="NBI27773.1"/>
    <property type="molecule type" value="Genomic_DNA"/>
</dbReference>
<dbReference type="Proteomes" id="UP000448943">
    <property type="component" value="Unassembled WGS sequence"/>
</dbReference>
<comment type="caution">
    <text evidence="2">The sequence shown here is derived from an EMBL/GenBank/DDBJ whole genome shotgun (WGS) entry which is preliminary data.</text>
</comment>
<dbReference type="InterPro" id="IPR012334">
    <property type="entry name" value="Pectin_lyas_fold"/>
</dbReference>